<feature type="domain" description="Neurotransmitter-gated ion-channel transmembrane" evidence="16">
    <location>
        <begin position="224"/>
        <end position="321"/>
    </location>
</feature>
<evidence type="ECO:0000256" key="1">
    <source>
        <dbReference type="ARBA" id="ARBA00022448"/>
    </source>
</evidence>
<evidence type="ECO:0000259" key="16">
    <source>
        <dbReference type="Pfam" id="PF02932"/>
    </source>
</evidence>
<keyword evidence="5" id="KW-0770">Synapse</keyword>
<evidence type="ECO:0000256" key="6">
    <source>
        <dbReference type="ARBA" id="ARBA00023065"/>
    </source>
</evidence>
<keyword evidence="9" id="KW-0675">Receptor</keyword>
<keyword evidence="4 14" id="KW-1133">Transmembrane helix</keyword>
<dbReference type="InterPro" id="IPR006029">
    <property type="entry name" value="Neurotrans-gated_channel_TM"/>
</dbReference>
<dbReference type="InterPro" id="IPR036734">
    <property type="entry name" value="Neur_chan_lig-bd_sf"/>
</dbReference>
<evidence type="ECO:0000256" key="2">
    <source>
        <dbReference type="ARBA" id="ARBA00022475"/>
    </source>
</evidence>
<dbReference type="InterPro" id="IPR002394">
    <property type="entry name" value="Nicotinic_acetylcholine_rcpt"/>
</dbReference>
<feature type="domain" description="Neurotransmitter-gated ion-channel ligand-binding" evidence="15">
    <location>
        <begin position="11"/>
        <end position="215"/>
    </location>
</feature>
<dbReference type="InterPro" id="IPR006201">
    <property type="entry name" value="Neur_channel"/>
</dbReference>
<dbReference type="PRINTS" id="PR00252">
    <property type="entry name" value="NRIONCHANNEL"/>
</dbReference>
<evidence type="ECO:0000259" key="15">
    <source>
        <dbReference type="Pfam" id="PF02931"/>
    </source>
</evidence>
<proteinExistence type="inferred from homology"/>
<dbReference type="Gene3D" id="1.20.58.390">
    <property type="entry name" value="Neurotransmitter-gated ion-channel transmembrane domain"/>
    <property type="match status" value="2"/>
</dbReference>
<evidence type="ECO:0000256" key="12">
    <source>
        <dbReference type="ARBA" id="ARBA00023303"/>
    </source>
</evidence>
<evidence type="ECO:0000256" key="3">
    <source>
        <dbReference type="ARBA" id="ARBA00022692"/>
    </source>
</evidence>
<evidence type="ECO:0000256" key="14">
    <source>
        <dbReference type="RuleBase" id="RU000687"/>
    </source>
</evidence>
<keyword evidence="12 14" id="KW-0407">Ion channel</keyword>
<dbReference type="NCBIfam" id="TIGR00860">
    <property type="entry name" value="LIC"/>
    <property type="match status" value="1"/>
</dbReference>
<dbReference type="InterPro" id="IPR036719">
    <property type="entry name" value="Neuro-gated_channel_TM_sf"/>
</dbReference>
<keyword evidence="6 14" id="KW-0406">Ion transport</keyword>
<accession>A0A8J9ZE86</accession>
<evidence type="ECO:0000256" key="8">
    <source>
        <dbReference type="ARBA" id="ARBA00023157"/>
    </source>
</evidence>
<keyword evidence="18" id="KW-1185">Reference proteome</keyword>
<dbReference type="Pfam" id="PF02931">
    <property type="entry name" value="Neur_chan_LBD"/>
    <property type="match status" value="1"/>
</dbReference>
<comment type="similarity">
    <text evidence="14">Belongs to the ligand-gated ion channel (TC 1.A.9) family.</text>
</comment>
<keyword evidence="7 14" id="KW-0472">Membrane</keyword>
<dbReference type="InterPro" id="IPR018000">
    <property type="entry name" value="Neurotransmitter_ion_chnl_CS"/>
</dbReference>
<evidence type="ECO:0000256" key="7">
    <source>
        <dbReference type="ARBA" id="ARBA00023136"/>
    </source>
</evidence>
<dbReference type="InterPro" id="IPR006202">
    <property type="entry name" value="Neur_chan_lig-bd"/>
</dbReference>
<dbReference type="GO" id="GO:0045211">
    <property type="term" value="C:postsynaptic membrane"/>
    <property type="evidence" value="ECO:0007669"/>
    <property type="project" value="InterPro"/>
</dbReference>
<dbReference type="EMBL" id="OV696704">
    <property type="protein sequence ID" value="CAH1252057.1"/>
    <property type="molecule type" value="Genomic_DNA"/>
</dbReference>
<feature type="transmembrane region" description="Helical" evidence="14">
    <location>
        <begin position="278"/>
        <end position="301"/>
    </location>
</feature>
<keyword evidence="11" id="KW-1071">Ligand-gated ion channel</keyword>
<keyword evidence="1 14" id="KW-0813">Transport</keyword>
<dbReference type="FunFam" id="2.70.170.10:FF:000030">
    <property type="entry name" value="AcetylCholine Receptor"/>
    <property type="match status" value="1"/>
</dbReference>
<dbReference type="AlphaFoldDB" id="A0A8J9ZE86"/>
<evidence type="ECO:0000256" key="9">
    <source>
        <dbReference type="ARBA" id="ARBA00023170"/>
    </source>
</evidence>
<sequence>MFDMTQAVPEAELIQDLLKDYRRETRPVKDWSTTVNVVISVILAQIIEVNSREQIMTSNLWFRYNWVDEYLTWNVTQYGGIESIHTNSENIWRPDILVYNRLQDEGWSSTPDTNAEVFYDGRVNWFHPVTLRSTCLMDVSRFPYDIQRCPLTLGSWTYTNDMLEMERENGTDNDREEYIENGEWNLLSISAKKDVINGSIGGYTTLTWTVEISRRALYYNFYVVAPSIILVVLGLLTFSVPADSGEKLSLSIVMLLSLVVFMELVTASLPATSTSIPLIGQFFGAMIVLIALSAAMTIFILGIHYRGPKIRPVPNWLRKLCRLENKTQDKPWVLVVLENSNNKRRKATMPSVTDEEMETIHSEKEHVEGIADNMDYLLAKHEKKERKREMEDEWQQLAIIFDRFLLAVFFILLIILSLSLLLPSYLARNN</sequence>
<dbReference type="GO" id="GO:0004888">
    <property type="term" value="F:transmembrane signaling receptor activity"/>
    <property type="evidence" value="ECO:0007669"/>
    <property type="project" value="InterPro"/>
</dbReference>
<feature type="transmembrane region" description="Helical" evidence="14">
    <location>
        <begin position="404"/>
        <end position="426"/>
    </location>
</feature>
<reference evidence="17" key="1">
    <citation type="submission" date="2022-01" db="EMBL/GenBank/DDBJ databases">
        <authorList>
            <person name="Braso-Vives M."/>
        </authorList>
    </citation>
    <scope>NUCLEOTIDE SEQUENCE</scope>
</reference>
<keyword evidence="8" id="KW-1015">Disulfide bond</keyword>
<evidence type="ECO:0000256" key="5">
    <source>
        <dbReference type="ARBA" id="ARBA00023018"/>
    </source>
</evidence>
<comment type="subcellular location">
    <subcellularLocation>
        <location evidence="13">Synaptic cell membrane</location>
        <topology evidence="13">Multi-pass membrane protein</topology>
    </subcellularLocation>
</comment>
<keyword evidence="3 14" id="KW-0812">Transmembrane</keyword>
<gene>
    <name evidence="17" type="primary">CHRNA10</name>
    <name evidence="17" type="ORF">BLAG_LOCUS12245</name>
</gene>
<dbReference type="SUPFAM" id="SSF90112">
    <property type="entry name" value="Neurotransmitter-gated ion-channel transmembrane pore"/>
    <property type="match status" value="1"/>
</dbReference>
<feature type="transmembrane region" description="Helical" evidence="14">
    <location>
        <begin position="217"/>
        <end position="238"/>
    </location>
</feature>
<evidence type="ECO:0000256" key="10">
    <source>
        <dbReference type="ARBA" id="ARBA00023180"/>
    </source>
</evidence>
<dbReference type="OrthoDB" id="10014614at2759"/>
<dbReference type="FunFam" id="1.20.58.390:FF:000043">
    <property type="entry name" value="AcetylCholine Receptor"/>
    <property type="match status" value="1"/>
</dbReference>
<evidence type="ECO:0000313" key="18">
    <source>
        <dbReference type="Proteomes" id="UP000838412"/>
    </source>
</evidence>
<dbReference type="Proteomes" id="UP000838412">
    <property type="component" value="Chromosome 19"/>
</dbReference>
<evidence type="ECO:0000313" key="17">
    <source>
        <dbReference type="EMBL" id="CAH1252057.1"/>
    </source>
</evidence>
<organism evidence="17 18">
    <name type="scientific">Branchiostoma lanceolatum</name>
    <name type="common">Common lancelet</name>
    <name type="synonym">Amphioxus lanceolatum</name>
    <dbReference type="NCBI Taxonomy" id="7740"/>
    <lineage>
        <taxon>Eukaryota</taxon>
        <taxon>Metazoa</taxon>
        <taxon>Chordata</taxon>
        <taxon>Cephalochordata</taxon>
        <taxon>Leptocardii</taxon>
        <taxon>Amphioxiformes</taxon>
        <taxon>Branchiostomatidae</taxon>
        <taxon>Branchiostoma</taxon>
    </lineage>
</organism>
<feature type="transmembrane region" description="Helical" evidence="14">
    <location>
        <begin position="250"/>
        <end position="272"/>
    </location>
</feature>
<evidence type="ECO:0000256" key="11">
    <source>
        <dbReference type="ARBA" id="ARBA00023286"/>
    </source>
</evidence>
<dbReference type="PANTHER" id="PTHR18945">
    <property type="entry name" value="NEUROTRANSMITTER GATED ION CHANNEL"/>
    <property type="match status" value="1"/>
</dbReference>
<keyword evidence="10" id="KW-0325">Glycoprotein</keyword>
<dbReference type="GO" id="GO:0022848">
    <property type="term" value="F:acetylcholine-gated monoatomic cation-selective channel activity"/>
    <property type="evidence" value="ECO:0007669"/>
    <property type="project" value="InterPro"/>
</dbReference>
<dbReference type="CDD" id="cd19051">
    <property type="entry name" value="LGIC_TM_cation"/>
    <property type="match status" value="1"/>
</dbReference>
<keyword evidence="2" id="KW-1003">Cell membrane</keyword>
<name>A0A8J9ZE86_BRALA</name>
<dbReference type="PROSITE" id="PS00236">
    <property type="entry name" value="NEUROTR_ION_CHANNEL"/>
    <property type="match status" value="1"/>
</dbReference>
<dbReference type="Pfam" id="PF02932">
    <property type="entry name" value="Neur_chan_memb"/>
    <property type="match status" value="1"/>
</dbReference>
<dbReference type="InterPro" id="IPR038050">
    <property type="entry name" value="Neuro_actylchol_rec"/>
</dbReference>
<dbReference type="PRINTS" id="PR00254">
    <property type="entry name" value="NICOTINICR"/>
</dbReference>
<dbReference type="CDD" id="cd18997">
    <property type="entry name" value="LGIC_ECD_nAChR"/>
    <property type="match status" value="1"/>
</dbReference>
<protein>
    <submittedName>
        <fullName evidence="17">CHRNA10 protein</fullName>
    </submittedName>
</protein>
<evidence type="ECO:0000256" key="4">
    <source>
        <dbReference type="ARBA" id="ARBA00022989"/>
    </source>
</evidence>
<evidence type="ECO:0000256" key="13">
    <source>
        <dbReference type="ARBA" id="ARBA00034099"/>
    </source>
</evidence>
<dbReference type="Gene3D" id="2.70.170.10">
    <property type="entry name" value="Neurotransmitter-gated ion-channel ligand-binding domain"/>
    <property type="match status" value="1"/>
</dbReference>
<dbReference type="SUPFAM" id="SSF63712">
    <property type="entry name" value="Nicotinic receptor ligand binding domain-like"/>
    <property type="match status" value="1"/>
</dbReference>